<proteinExistence type="inferred from homology"/>
<dbReference type="PANTHER" id="PTHR23024:SF551">
    <property type="entry name" value="2-HYDROXYISOFLAVANONE DEHYDRATASE-LIKE"/>
    <property type="match status" value="1"/>
</dbReference>
<dbReference type="InterPro" id="IPR029058">
    <property type="entry name" value="AB_hydrolase_fold"/>
</dbReference>
<dbReference type="Proteomes" id="UP001415857">
    <property type="component" value="Unassembled WGS sequence"/>
</dbReference>
<name>A0AAP0S1D0_LIQFO</name>
<dbReference type="Pfam" id="PF07859">
    <property type="entry name" value="Abhydrolase_3"/>
    <property type="match status" value="1"/>
</dbReference>
<dbReference type="Gene3D" id="3.40.50.1820">
    <property type="entry name" value="alpha/beta hydrolase"/>
    <property type="match status" value="1"/>
</dbReference>
<keyword evidence="4" id="KW-1185">Reference proteome</keyword>
<dbReference type="AlphaFoldDB" id="A0AAP0S1D0"/>
<dbReference type="SUPFAM" id="SSF53474">
    <property type="entry name" value="alpha/beta-Hydrolases"/>
    <property type="match status" value="1"/>
</dbReference>
<protein>
    <recommendedName>
        <fullName evidence="2">Alpha/beta hydrolase fold-3 domain-containing protein</fullName>
    </recommendedName>
</protein>
<accession>A0AAP0S1D0</accession>
<comment type="caution">
    <text evidence="3">The sequence shown here is derived from an EMBL/GenBank/DDBJ whole genome shotgun (WGS) entry which is preliminary data.</text>
</comment>
<dbReference type="InterPro" id="IPR013094">
    <property type="entry name" value="AB_hydrolase_3"/>
</dbReference>
<feature type="domain" description="Alpha/beta hydrolase fold-3" evidence="2">
    <location>
        <begin position="82"/>
        <end position="119"/>
    </location>
</feature>
<sequence>MDSSTKEKEVVSELLPYLRVYKDGTVERLLGSPHVPPSLHDPETDVTSKDIIISQDSNSSARLYLPKLAQSHHHHHKEFPILVYFHGGGFCIGSAFSLDDHRYLNILTSQAKIVAASVE</sequence>
<dbReference type="PANTHER" id="PTHR23024">
    <property type="entry name" value="ARYLACETAMIDE DEACETYLASE"/>
    <property type="match status" value="1"/>
</dbReference>
<dbReference type="GO" id="GO:0016787">
    <property type="term" value="F:hydrolase activity"/>
    <property type="evidence" value="ECO:0007669"/>
    <property type="project" value="InterPro"/>
</dbReference>
<organism evidence="3 4">
    <name type="scientific">Liquidambar formosana</name>
    <name type="common">Formosan gum</name>
    <dbReference type="NCBI Taxonomy" id="63359"/>
    <lineage>
        <taxon>Eukaryota</taxon>
        <taxon>Viridiplantae</taxon>
        <taxon>Streptophyta</taxon>
        <taxon>Embryophyta</taxon>
        <taxon>Tracheophyta</taxon>
        <taxon>Spermatophyta</taxon>
        <taxon>Magnoliopsida</taxon>
        <taxon>eudicotyledons</taxon>
        <taxon>Gunneridae</taxon>
        <taxon>Pentapetalae</taxon>
        <taxon>Saxifragales</taxon>
        <taxon>Altingiaceae</taxon>
        <taxon>Liquidambar</taxon>
    </lineage>
</organism>
<evidence type="ECO:0000313" key="4">
    <source>
        <dbReference type="Proteomes" id="UP001415857"/>
    </source>
</evidence>
<evidence type="ECO:0000313" key="3">
    <source>
        <dbReference type="EMBL" id="KAK9289251.1"/>
    </source>
</evidence>
<dbReference type="InterPro" id="IPR050466">
    <property type="entry name" value="Carboxylest/Gibb_receptor"/>
</dbReference>
<dbReference type="EMBL" id="JBBPBK010000003">
    <property type="protein sequence ID" value="KAK9289251.1"/>
    <property type="molecule type" value="Genomic_DNA"/>
</dbReference>
<gene>
    <name evidence="3" type="ORF">L1049_017727</name>
</gene>
<comment type="similarity">
    <text evidence="1">Belongs to the 'GDXG' lipolytic enzyme family.</text>
</comment>
<reference evidence="3 4" key="1">
    <citation type="journal article" date="2024" name="Plant J.">
        <title>Genome sequences and population genomics reveal climatic adaptation and genomic divergence between two closely related sweetgum species.</title>
        <authorList>
            <person name="Xu W.Q."/>
            <person name="Ren C.Q."/>
            <person name="Zhang X.Y."/>
            <person name="Comes H.P."/>
            <person name="Liu X.H."/>
            <person name="Li Y.G."/>
            <person name="Kettle C.J."/>
            <person name="Jalonen R."/>
            <person name="Gaisberger H."/>
            <person name="Ma Y.Z."/>
            <person name="Qiu Y.X."/>
        </authorList>
    </citation>
    <scope>NUCLEOTIDE SEQUENCE [LARGE SCALE GENOMIC DNA]</scope>
    <source>
        <strain evidence="3">Hangzhou</strain>
    </source>
</reference>
<evidence type="ECO:0000256" key="1">
    <source>
        <dbReference type="ARBA" id="ARBA00010515"/>
    </source>
</evidence>
<evidence type="ECO:0000259" key="2">
    <source>
        <dbReference type="Pfam" id="PF07859"/>
    </source>
</evidence>